<organism evidence="1">
    <name type="scientific">Cladocopium goreaui</name>
    <dbReference type="NCBI Taxonomy" id="2562237"/>
    <lineage>
        <taxon>Eukaryota</taxon>
        <taxon>Sar</taxon>
        <taxon>Alveolata</taxon>
        <taxon>Dinophyceae</taxon>
        <taxon>Suessiales</taxon>
        <taxon>Symbiodiniaceae</taxon>
        <taxon>Cladocopium</taxon>
    </lineage>
</organism>
<comment type="caution">
    <text evidence="1">The sequence shown here is derived from an EMBL/GenBank/DDBJ whole genome shotgun (WGS) entry which is preliminary data.</text>
</comment>
<sequence>MIERSKRQIQSLVCTTRRLAVHIQTAVYRTSFEFADHQLPQGNCKSEQNIGEL</sequence>
<accession>A0A9P1C0S0</accession>
<evidence type="ECO:0000313" key="2">
    <source>
        <dbReference type="EMBL" id="CAL4770065.1"/>
    </source>
</evidence>
<gene>
    <name evidence="1" type="ORF">C1SCF055_LOCUS10418</name>
</gene>
<dbReference type="EMBL" id="CAMXCT010000744">
    <property type="protein sequence ID" value="CAI3982753.1"/>
    <property type="molecule type" value="Genomic_DNA"/>
</dbReference>
<reference evidence="2 3" key="2">
    <citation type="submission" date="2024-05" db="EMBL/GenBank/DDBJ databases">
        <authorList>
            <person name="Chen Y."/>
            <person name="Shah S."/>
            <person name="Dougan E. K."/>
            <person name="Thang M."/>
            <person name="Chan C."/>
        </authorList>
    </citation>
    <scope>NUCLEOTIDE SEQUENCE [LARGE SCALE GENOMIC DNA]</scope>
</reference>
<dbReference type="AlphaFoldDB" id="A0A9P1C0S0"/>
<dbReference type="EMBL" id="CAMXCT020000744">
    <property type="protein sequence ID" value="CAL1136128.1"/>
    <property type="molecule type" value="Genomic_DNA"/>
</dbReference>
<dbReference type="EMBL" id="CAMXCT030000744">
    <property type="protein sequence ID" value="CAL4770065.1"/>
    <property type="molecule type" value="Genomic_DNA"/>
</dbReference>
<name>A0A9P1C0S0_9DINO</name>
<evidence type="ECO:0000313" key="3">
    <source>
        <dbReference type="Proteomes" id="UP001152797"/>
    </source>
</evidence>
<dbReference type="Proteomes" id="UP001152797">
    <property type="component" value="Unassembled WGS sequence"/>
</dbReference>
<reference evidence="1" key="1">
    <citation type="submission" date="2022-10" db="EMBL/GenBank/DDBJ databases">
        <authorList>
            <person name="Chen Y."/>
            <person name="Dougan E. K."/>
            <person name="Chan C."/>
            <person name="Rhodes N."/>
            <person name="Thang M."/>
        </authorList>
    </citation>
    <scope>NUCLEOTIDE SEQUENCE</scope>
</reference>
<keyword evidence="3" id="KW-1185">Reference proteome</keyword>
<protein>
    <submittedName>
        <fullName evidence="1">Uncharacterized protein</fullName>
    </submittedName>
</protein>
<proteinExistence type="predicted"/>
<evidence type="ECO:0000313" key="1">
    <source>
        <dbReference type="EMBL" id="CAI3982753.1"/>
    </source>
</evidence>